<accession>A0AA93BEA5</accession>
<comment type="caution">
    <text evidence="1">The sequence shown here is derived from an EMBL/GenBank/DDBJ whole genome shotgun (WGS) entry which is preliminary data.</text>
</comment>
<reference evidence="1 2" key="1">
    <citation type="submission" date="2018-08" db="EMBL/GenBank/DDBJ databases">
        <title>A genome reference for cultivated species of the human gut microbiota.</title>
        <authorList>
            <person name="Zou Y."/>
            <person name="Xue W."/>
            <person name="Luo G."/>
        </authorList>
    </citation>
    <scope>NUCLEOTIDE SEQUENCE [LARGE SCALE GENOMIC DNA]</scope>
    <source>
        <strain evidence="1 2">AF12-50</strain>
    </source>
</reference>
<protein>
    <submittedName>
        <fullName evidence="1">Uncharacterized protein</fullName>
    </submittedName>
</protein>
<dbReference type="RefSeq" id="WP_118066885.1">
    <property type="nucleotide sequence ID" value="NZ_QSAG01000063.1"/>
</dbReference>
<proteinExistence type="predicted"/>
<evidence type="ECO:0000313" key="1">
    <source>
        <dbReference type="EMBL" id="RGW39111.1"/>
    </source>
</evidence>
<gene>
    <name evidence="1" type="ORF">DWV76_16165</name>
</gene>
<dbReference type="EMBL" id="QSAG01000063">
    <property type="protein sequence ID" value="RGW39111.1"/>
    <property type="molecule type" value="Genomic_DNA"/>
</dbReference>
<dbReference type="Proteomes" id="UP000283785">
    <property type="component" value="Unassembled WGS sequence"/>
</dbReference>
<dbReference type="AlphaFoldDB" id="A0AA93BEA5"/>
<name>A0AA93BEA5_9BACT</name>
<sequence>MEKPKEWRDYFWLAKFLTICNLQLSYKPEFSEFRIEANFPDDLDEMADVLLGLKLAGYDSTTFSQLEENFVKQFRIQNNILEFDICENEVKCLTFLDYFTAGKQFENGDGDIMHRINLHHIDLLRKAFPNADVYHSEIIKDEIFEDIDLTFEKHISREKLPLDDMQEPRTMIVHLYEKSYVLPSRKAYCDQLITLRKLFVDVIKEYWQGVDDIHRVGKAYNAKMDQVSYDVCDKILNTHIELPATEINRFGLGYEINKKENEDQSAKDNLKKLNSLYSHYSTDLTIFFRQCYQPSGGFINDVQRMTMILLDAQDKLEKLQSLFHQVFDGYVDVVEIKQLDEREKQQMTCLIAVYNWLAQNQPYMSCRQLLKQIKPKKLTATQTSEVNNEVIDNPSQTIVDSIEDLENLRNMQLRDIYNRCSHLDDLSIQIVDKYIKRYDDTIESMRNCSL</sequence>
<evidence type="ECO:0000313" key="2">
    <source>
        <dbReference type="Proteomes" id="UP000283785"/>
    </source>
</evidence>
<organism evidence="1 2">
    <name type="scientific">Segatella copri</name>
    <dbReference type="NCBI Taxonomy" id="165179"/>
    <lineage>
        <taxon>Bacteria</taxon>
        <taxon>Pseudomonadati</taxon>
        <taxon>Bacteroidota</taxon>
        <taxon>Bacteroidia</taxon>
        <taxon>Bacteroidales</taxon>
        <taxon>Prevotellaceae</taxon>
        <taxon>Segatella</taxon>
    </lineage>
</organism>